<sequence length="648" mass="69760">MITGGQSYVSAPPAFSADGRLLLVCSGRSVSVFSTSTGMLVSELEGHEGDVTAVVVVPPPANAEAVAKLATYCWTAGLDGELIYWDFAAAELVRKVHVGLPVHSMVIPNITRTLKSTEVHTPFAFVSVEDTSKPADKKKALRGQIRIYDLTKGREVGSLLAETRKPEKIVASCSGEFLGIANKRQLYIWSIPTKGFKPDKIRKIKLCHTKNLSTLAFHPSGRIVAGGDATGRILIWRGFGKAKFSGTPGAAIEERDGVRGQDDADTCSTFHWHSSEVKFLKFASDGAYLFSGGMEGVIVVWQLDTGKRRYKPRLGSPLMFFVDSPDSSISCVSCTSNQVHLLKMPNMEVLKTISGIKVCTSNDGKSQSGWRCQSVGSYKKKPMTAAAFSGDGSVLAVAAESVITLWDPDNNALVGVIAEALSPITKLSFIGTSAYLMSLSQSSRPQVAVWNASSLSMQWSYTLSAEAACCSSSKSEFAVLSLRSCPEGGTPAEQDGVILVFDAENSSPVSSWSVKKAKGGSIAFVKDDSSMDADTNATSSEETSLLVYVNGSHEYAIFNPRNNEEAQISKCPQKNIQADEPARIGYASIYGELPKLELKKEVSDVPFIPSERPWETIFTGSSHVLPPLTKLCSVFLASLLEKRPVTSE</sequence>
<keyword evidence="2" id="KW-1185">Reference proteome</keyword>
<accession>A0ACD5YKQ1</accession>
<evidence type="ECO:0000313" key="1">
    <source>
        <dbReference type="EnsemblPlants" id="AVESA.00010b.r2.5DG0995040.1.CDS"/>
    </source>
</evidence>
<protein>
    <submittedName>
        <fullName evidence="1">Uncharacterized protein</fullName>
    </submittedName>
</protein>
<reference evidence="1" key="2">
    <citation type="submission" date="2025-09" db="UniProtKB">
        <authorList>
            <consortium name="EnsemblPlants"/>
        </authorList>
    </citation>
    <scope>IDENTIFICATION</scope>
</reference>
<dbReference type="EnsemblPlants" id="AVESA.00010b.r2.5DG0995040.1">
    <property type="protein sequence ID" value="AVESA.00010b.r2.5DG0995040.1.CDS"/>
    <property type="gene ID" value="AVESA.00010b.r2.5DG0995040"/>
</dbReference>
<name>A0ACD5YKQ1_AVESA</name>
<reference evidence="1" key="1">
    <citation type="submission" date="2021-05" db="EMBL/GenBank/DDBJ databases">
        <authorList>
            <person name="Scholz U."/>
            <person name="Mascher M."/>
            <person name="Fiebig A."/>
        </authorList>
    </citation>
    <scope>NUCLEOTIDE SEQUENCE [LARGE SCALE GENOMIC DNA]</scope>
</reference>
<proteinExistence type="predicted"/>
<organism evidence="1 2">
    <name type="scientific">Avena sativa</name>
    <name type="common">Oat</name>
    <dbReference type="NCBI Taxonomy" id="4498"/>
    <lineage>
        <taxon>Eukaryota</taxon>
        <taxon>Viridiplantae</taxon>
        <taxon>Streptophyta</taxon>
        <taxon>Embryophyta</taxon>
        <taxon>Tracheophyta</taxon>
        <taxon>Spermatophyta</taxon>
        <taxon>Magnoliopsida</taxon>
        <taxon>Liliopsida</taxon>
        <taxon>Poales</taxon>
        <taxon>Poaceae</taxon>
        <taxon>BOP clade</taxon>
        <taxon>Pooideae</taxon>
        <taxon>Poodae</taxon>
        <taxon>Poeae</taxon>
        <taxon>Poeae Chloroplast Group 1 (Aveneae type)</taxon>
        <taxon>Aveninae</taxon>
        <taxon>Avena</taxon>
    </lineage>
</organism>
<evidence type="ECO:0000313" key="2">
    <source>
        <dbReference type="Proteomes" id="UP001732700"/>
    </source>
</evidence>
<dbReference type="Proteomes" id="UP001732700">
    <property type="component" value="Chromosome 5D"/>
</dbReference>